<proteinExistence type="predicted"/>
<dbReference type="EMBL" id="LLXL01000994">
    <property type="protein sequence ID" value="PKK67207.1"/>
    <property type="molecule type" value="Genomic_DNA"/>
</dbReference>
<dbReference type="VEuPathDB" id="FungiDB:RhiirA1_482886"/>
<protein>
    <recommendedName>
        <fullName evidence="3">HAT C-terminal dimerisation domain-containing protein</fullName>
    </recommendedName>
</protein>
<evidence type="ECO:0008006" key="3">
    <source>
        <dbReference type="Google" id="ProtNLM"/>
    </source>
</evidence>
<organism evidence="1 2">
    <name type="scientific">Rhizophagus irregularis</name>
    <dbReference type="NCBI Taxonomy" id="588596"/>
    <lineage>
        <taxon>Eukaryota</taxon>
        <taxon>Fungi</taxon>
        <taxon>Fungi incertae sedis</taxon>
        <taxon>Mucoromycota</taxon>
        <taxon>Glomeromycotina</taxon>
        <taxon>Glomeromycetes</taxon>
        <taxon>Glomerales</taxon>
        <taxon>Glomeraceae</taxon>
        <taxon>Rhizophagus</taxon>
    </lineage>
</organism>
<gene>
    <name evidence="1" type="ORF">RhiirC2_867912</name>
</gene>
<dbReference type="VEuPathDB" id="FungiDB:FUN_020560"/>
<dbReference type="VEuPathDB" id="FungiDB:RhiirFUN_018142"/>
<comment type="caution">
    <text evidence="1">The sequence shown here is derived from an EMBL/GenBank/DDBJ whole genome shotgun (WGS) entry which is preliminary data.</text>
</comment>
<sequence>MNLCVGYQLPDRKTLSDTWLSNEVARITVDVEGILKKQENLSLVPESHQFEATLREEIKKELIVGGGLKSSVKTRWSTAWDCCTLVLCLEIIFKNMLIADSKAMNQTLRNLVNNRNFWLNVESLATILEPAKNAVKSIEGCKQSNHYLQELALYILSIVPHSASCERVFSVLNWFTQKRRSSGKSIQYMARLHSFYILNAQQELNYVGKNLSDDAFSEIMQGYTNSLTSDSDMFINEIENDNDYFENLVSED</sequence>
<dbReference type="Proteomes" id="UP000233469">
    <property type="component" value="Unassembled WGS sequence"/>
</dbReference>
<evidence type="ECO:0000313" key="1">
    <source>
        <dbReference type="EMBL" id="PKK67207.1"/>
    </source>
</evidence>
<reference evidence="1 2" key="1">
    <citation type="submission" date="2016-04" db="EMBL/GenBank/DDBJ databases">
        <title>Genome analyses suggest a sexual origin of heterokaryosis in a supposedly ancient asexual fungus.</title>
        <authorList>
            <person name="Ropars J."/>
            <person name="Sedzielewska K."/>
            <person name="Noel J."/>
            <person name="Charron P."/>
            <person name="Farinelli L."/>
            <person name="Marton T."/>
            <person name="Kruger M."/>
            <person name="Pelin A."/>
            <person name="Brachmann A."/>
            <person name="Corradi N."/>
        </authorList>
    </citation>
    <scope>NUCLEOTIDE SEQUENCE [LARGE SCALE GENOMIC DNA]</scope>
    <source>
        <strain evidence="1 2">C2</strain>
    </source>
</reference>
<dbReference type="AlphaFoldDB" id="A0A2N1MZZ0"/>
<reference evidence="1 2" key="2">
    <citation type="submission" date="2017-10" db="EMBL/GenBank/DDBJ databases">
        <title>Extensive intraspecific genome diversity in a model arbuscular mycorrhizal fungus.</title>
        <authorList>
            <person name="Chen E.C.H."/>
            <person name="Morin E."/>
            <person name="Baudet D."/>
            <person name="Noel J."/>
            <person name="Ndikumana S."/>
            <person name="Charron P."/>
            <person name="St-Onge C."/>
            <person name="Giorgi J."/>
            <person name="Grigoriev I.V."/>
            <person name="Roux C."/>
            <person name="Martin F.M."/>
            <person name="Corradi N."/>
        </authorList>
    </citation>
    <scope>NUCLEOTIDE SEQUENCE [LARGE SCALE GENOMIC DNA]</scope>
    <source>
        <strain evidence="1 2">C2</strain>
    </source>
</reference>
<accession>A0A2N1MZZ0</accession>
<evidence type="ECO:0000313" key="2">
    <source>
        <dbReference type="Proteomes" id="UP000233469"/>
    </source>
</evidence>
<name>A0A2N1MZZ0_9GLOM</name>